<accession>A0ABM8CA14</accession>
<reference evidence="3" key="1">
    <citation type="submission" date="2022-11" db="EMBL/GenBank/DDBJ databases">
        <title>Isolation and characterization of PLA-degrading bacterium Massilia sp. from Antarctic soil.</title>
        <authorList>
            <person name="Sato K."/>
            <person name="Gomez-Fuentes C."/>
            <person name="Ahmad S.A."/>
            <person name="Zulkharnain A."/>
        </authorList>
    </citation>
    <scope>NUCLEOTIDE SEQUENCE</scope>
    <source>
        <strain evidence="3">N-3</strain>
    </source>
</reference>
<dbReference type="EMBL" id="AP026966">
    <property type="protein sequence ID" value="BDT60111.1"/>
    <property type="molecule type" value="Genomic_DNA"/>
</dbReference>
<evidence type="ECO:0000259" key="2">
    <source>
        <dbReference type="PROSITE" id="PS50801"/>
    </source>
</evidence>
<dbReference type="PANTHER" id="PTHR33745:SF3">
    <property type="entry name" value="RSBT CO-ANTAGONIST PROTEIN RSBRC"/>
    <property type="match status" value="1"/>
</dbReference>
<dbReference type="InterPro" id="IPR051932">
    <property type="entry name" value="Bact_StressResp_Reg"/>
</dbReference>
<dbReference type="PANTHER" id="PTHR33745">
    <property type="entry name" value="RSBT ANTAGONIST PROTEIN RSBS-RELATED"/>
    <property type="match status" value="1"/>
</dbReference>
<dbReference type="InterPro" id="IPR002645">
    <property type="entry name" value="STAS_dom"/>
</dbReference>
<dbReference type="Gene3D" id="3.30.750.24">
    <property type="entry name" value="STAS domain"/>
    <property type="match status" value="1"/>
</dbReference>
<dbReference type="CDD" id="cd07041">
    <property type="entry name" value="STAS_RsbR_RsbS_like"/>
    <property type="match status" value="1"/>
</dbReference>
<proteinExistence type="predicted"/>
<keyword evidence="1" id="KW-0597">Phosphoprotein</keyword>
<dbReference type="Pfam" id="PF01740">
    <property type="entry name" value="STAS"/>
    <property type="match status" value="1"/>
</dbReference>
<sequence>MTTKDYAARISQLIQEHQADIGAEWIAQLEALTVRGTASSKEQLRSHCQQFLAAFAAATRGGELDNIEHRSWDEVRDLMAEISATRAKSGSTPSETATFVFSLKQPLFTQLRTAFAGDADGLAAASWTISTLLDKLGLFTIEVFQKTKDQIIVRQQQELLELSTPVVKLWNGILALPLIGTLDSARTQVVMENILQKIVDTGAIIAIIDITGVPTVDTLVAQHLMKTIAAARLMGADCIISGIRPQIAQTIVHLGVNLEDVITKATLADAFLVALERTGTSVVAKA</sequence>
<protein>
    <submittedName>
        <fullName evidence="3">Polyvinyl alcohol dehydrogenase</fullName>
    </submittedName>
</protein>
<dbReference type="SUPFAM" id="SSF52091">
    <property type="entry name" value="SpoIIaa-like"/>
    <property type="match status" value="1"/>
</dbReference>
<evidence type="ECO:0000313" key="4">
    <source>
        <dbReference type="Proteomes" id="UP001163336"/>
    </source>
</evidence>
<gene>
    <name evidence="3" type="ORF">MasN3_36050</name>
</gene>
<dbReference type="Proteomes" id="UP001163336">
    <property type="component" value="Chromosome"/>
</dbReference>
<evidence type="ECO:0000313" key="3">
    <source>
        <dbReference type="EMBL" id="BDT60111.1"/>
    </source>
</evidence>
<dbReference type="Pfam" id="PF14361">
    <property type="entry name" value="RsbRD_N"/>
    <property type="match status" value="1"/>
</dbReference>
<dbReference type="PROSITE" id="PS50801">
    <property type="entry name" value="STAS"/>
    <property type="match status" value="1"/>
</dbReference>
<name>A0ABM8CA14_9BURK</name>
<keyword evidence="4" id="KW-1185">Reference proteome</keyword>
<dbReference type="RefSeq" id="WP_281909104.1">
    <property type="nucleotide sequence ID" value="NZ_AP026966.1"/>
</dbReference>
<dbReference type="InterPro" id="IPR025751">
    <property type="entry name" value="RsbRD_N_dom"/>
</dbReference>
<evidence type="ECO:0000256" key="1">
    <source>
        <dbReference type="ARBA" id="ARBA00022553"/>
    </source>
</evidence>
<dbReference type="InterPro" id="IPR036513">
    <property type="entry name" value="STAS_dom_sf"/>
</dbReference>
<organism evidence="3 4">
    <name type="scientific">Massilia varians</name>
    <dbReference type="NCBI Taxonomy" id="457921"/>
    <lineage>
        <taxon>Bacteria</taxon>
        <taxon>Pseudomonadati</taxon>
        <taxon>Pseudomonadota</taxon>
        <taxon>Betaproteobacteria</taxon>
        <taxon>Burkholderiales</taxon>
        <taxon>Oxalobacteraceae</taxon>
        <taxon>Telluria group</taxon>
        <taxon>Massilia</taxon>
    </lineage>
</organism>
<feature type="domain" description="STAS" evidence="2">
    <location>
        <begin position="163"/>
        <end position="274"/>
    </location>
</feature>